<dbReference type="Proteomes" id="UP000266506">
    <property type="component" value="Unassembled WGS sequence"/>
</dbReference>
<dbReference type="EMBL" id="QXEV01000024">
    <property type="protein sequence ID" value="RIA65035.1"/>
    <property type="molecule type" value="Genomic_DNA"/>
</dbReference>
<dbReference type="SUPFAM" id="SSF55073">
    <property type="entry name" value="Nucleotide cyclase"/>
    <property type="match status" value="1"/>
</dbReference>
<evidence type="ECO:0000313" key="4">
    <source>
        <dbReference type="EMBL" id="RIA65035.1"/>
    </source>
</evidence>
<dbReference type="Pfam" id="PF00211">
    <property type="entry name" value="Guanylate_cyc"/>
    <property type="match status" value="1"/>
</dbReference>
<accession>A0A397QYK5</accession>
<dbReference type="SMART" id="SM00044">
    <property type="entry name" value="CYCc"/>
    <property type="match status" value="1"/>
</dbReference>
<name>A0A397QYK5_9MOLU</name>
<dbReference type="GO" id="GO:0004016">
    <property type="term" value="F:adenylate cyclase activity"/>
    <property type="evidence" value="ECO:0007669"/>
    <property type="project" value="UniProtKB-ARBA"/>
</dbReference>
<dbReference type="AlphaFoldDB" id="A0A397QYK5"/>
<dbReference type="PROSITE" id="PS50125">
    <property type="entry name" value="GUANYLATE_CYCLASE_2"/>
    <property type="match status" value="1"/>
</dbReference>
<dbReference type="SMART" id="SM01080">
    <property type="entry name" value="CHASE2"/>
    <property type="match status" value="1"/>
</dbReference>
<dbReference type="RefSeq" id="WP_162849888.1">
    <property type="nucleotide sequence ID" value="NZ_QXEV01000024.1"/>
</dbReference>
<dbReference type="InterPro" id="IPR007890">
    <property type="entry name" value="CHASE2"/>
</dbReference>
<sequence>MKKIFRFNIKGLIFSGICTLLILVLSLVSGGWNPFSSLDNKISDSMYQHKDETVLEINIVGIDDKTIEKYDAYNPIEYRKYFADILNNWADNGIVPSAIGFDVIFNKTFGCDAVDLKLSDAMKRHNVVLGVNGASRTNAPYGLSEAIYNGASAIGYVDALTDNDEAVRRTYLRGPNYDSLAYAVYSMYAKNNNIQMNEYNKGEAYYFRYYGAPELNYTGDGKVNSVTSSFNYISMADLIEGNVPSIRHAENSIVIFGSYAAATDSGLSNDMYNSPIGEMFGMEIQCNIIQSLMFDEIYTPVSVPVYTIVNSIVIFVIVFLMACLAFYLGMLAFGVGIGFEFLLMVIMYANKTYHFIALPLFVLILAFILLVIEHYYSEYKHKKEVIGTFKRYISPDVAEALVEKQSDTMSLGGRKRNVACLFVDIRGFTKMSEELDPEDVVDILNGYLEMATNQVFKYGGMVDKFIGDCVMAIFNAPVDLDDYIYKAVCAAFGIVKVGRHICDQVFEKYNKKLEFGVGVHFGDAVIGNIGSKTRMDYTAIGDTVNTASRIEASAAGDQVLISKDVYEVLKDRIKVVDAGDRMFKNKKEPIKCYEVVEIEGYIEE</sequence>
<feature type="transmembrane region" description="Helical" evidence="2">
    <location>
        <begin position="331"/>
        <end position="349"/>
    </location>
</feature>
<comment type="similarity">
    <text evidence="1">Belongs to the adenylyl cyclase class-3 family.</text>
</comment>
<dbReference type="InterPro" id="IPR029787">
    <property type="entry name" value="Nucleotide_cyclase"/>
</dbReference>
<feature type="transmembrane region" description="Helical" evidence="2">
    <location>
        <begin position="355"/>
        <end position="376"/>
    </location>
</feature>
<feature type="transmembrane region" description="Helical" evidence="2">
    <location>
        <begin position="303"/>
        <end position="324"/>
    </location>
</feature>
<evidence type="ECO:0000259" key="3">
    <source>
        <dbReference type="PROSITE" id="PS50125"/>
    </source>
</evidence>
<reference evidence="4 5" key="1">
    <citation type="submission" date="2018-08" db="EMBL/GenBank/DDBJ databases">
        <title>Genomic Encyclopedia of Archaeal and Bacterial Type Strains, Phase II (KMG-II): from individual species to whole genera.</title>
        <authorList>
            <person name="Goeker M."/>
        </authorList>
    </citation>
    <scope>NUCLEOTIDE SEQUENCE [LARGE SCALE GENOMIC DNA]</scope>
    <source>
        <strain evidence="4 5">ATCC 27112</strain>
    </source>
</reference>
<feature type="domain" description="Guanylate cyclase" evidence="3">
    <location>
        <begin position="419"/>
        <end position="551"/>
    </location>
</feature>
<keyword evidence="2" id="KW-0472">Membrane</keyword>
<organism evidence="4 5">
    <name type="scientific">Anaeroplasma bactoclasticum</name>
    <dbReference type="NCBI Taxonomy" id="2088"/>
    <lineage>
        <taxon>Bacteria</taxon>
        <taxon>Bacillati</taxon>
        <taxon>Mycoplasmatota</taxon>
        <taxon>Mollicutes</taxon>
        <taxon>Anaeroplasmatales</taxon>
        <taxon>Anaeroplasmataceae</taxon>
        <taxon>Anaeroplasma</taxon>
    </lineage>
</organism>
<dbReference type="Pfam" id="PF05226">
    <property type="entry name" value="CHASE2"/>
    <property type="match status" value="1"/>
</dbReference>
<dbReference type="InParanoid" id="A0A397QYK5"/>
<dbReference type="GO" id="GO:0035556">
    <property type="term" value="P:intracellular signal transduction"/>
    <property type="evidence" value="ECO:0007669"/>
    <property type="project" value="InterPro"/>
</dbReference>
<proteinExistence type="inferred from homology"/>
<keyword evidence="5" id="KW-1185">Reference proteome</keyword>
<dbReference type="CDD" id="cd07302">
    <property type="entry name" value="CHD"/>
    <property type="match status" value="1"/>
</dbReference>
<protein>
    <submittedName>
        <fullName evidence="4">Adenylate cyclase</fullName>
    </submittedName>
</protein>
<dbReference type="InterPro" id="IPR001054">
    <property type="entry name" value="A/G_cyclase"/>
</dbReference>
<dbReference type="GO" id="GO:0006171">
    <property type="term" value="P:cAMP biosynthetic process"/>
    <property type="evidence" value="ECO:0007669"/>
    <property type="project" value="TreeGrafter"/>
</dbReference>
<keyword evidence="2" id="KW-1133">Transmembrane helix</keyword>
<dbReference type="PANTHER" id="PTHR43081:SF1">
    <property type="entry name" value="ADENYLATE CYCLASE, TERMINAL-DIFFERENTIATION SPECIFIC"/>
    <property type="match status" value="1"/>
</dbReference>
<comment type="caution">
    <text evidence="4">The sequence shown here is derived from an EMBL/GenBank/DDBJ whole genome shotgun (WGS) entry which is preliminary data.</text>
</comment>
<dbReference type="Gene3D" id="3.30.70.1230">
    <property type="entry name" value="Nucleotide cyclase"/>
    <property type="match status" value="1"/>
</dbReference>
<dbReference type="PANTHER" id="PTHR43081">
    <property type="entry name" value="ADENYLATE CYCLASE, TERMINAL-DIFFERENTIATION SPECIFIC-RELATED"/>
    <property type="match status" value="1"/>
</dbReference>
<gene>
    <name evidence="4" type="ORF">EI71_01635</name>
</gene>
<evidence type="ECO:0000256" key="2">
    <source>
        <dbReference type="SAM" id="Phobius"/>
    </source>
</evidence>
<evidence type="ECO:0000256" key="1">
    <source>
        <dbReference type="ARBA" id="ARBA00005381"/>
    </source>
</evidence>
<keyword evidence="2" id="KW-0812">Transmembrane</keyword>
<dbReference type="InterPro" id="IPR050697">
    <property type="entry name" value="Adenylyl/Guanylyl_Cyclase_3/4"/>
</dbReference>
<evidence type="ECO:0000313" key="5">
    <source>
        <dbReference type="Proteomes" id="UP000266506"/>
    </source>
</evidence>